<protein>
    <submittedName>
        <fullName evidence="3">Glycosyl transferase</fullName>
    </submittedName>
</protein>
<dbReference type="RefSeq" id="WP_105037293.1">
    <property type="nucleotide sequence ID" value="NZ_PPSL01000001.1"/>
</dbReference>
<proteinExistence type="predicted"/>
<comment type="caution">
    <text evidence="3">The sequence shown here is derived from an EMBL/GenBank/DDBJ whole genome shotgun (WGS) entry which is preliminary data.</text>
</comment>
<dbReference type="InterPro" id="IPR051199">
    <property type="entry name" value="LPS_LOS_Heptosyltrfase"/>
</dbReference>
<dbReference type="SUPFAM" id="SSF53756">
    <property type="entry name" value="UDP-Glycosyltransferase/glycogen phosphorylase"/>
    <property type="match status" value="1"/>
</dbReference>
<dbReference type="PANTHER" id="PTHR30160">
    <property type="entry name" value="TETRAACYLDISACCHARIDE 4'-KINASE-RELATED"/>
    <property type="match status" value="1"/>
</dbReference>
<dbReference type="Pfam" id="PF01075">
    <property type="entry name" value="Glyco_transf_9"/>
    <property type="match status" value="1"/>
</dbReference>
<dbReference type="Proteomes" id="UP000239872">
    <property type="component" value="Unassembled WGS sequence"/>
</dbReference>
<dbReference type="InterPro" id="IPR002201">
    <property type="entry name" value="Glyco_trans_9"/>
</dbReference>
<dbReference type="GO" id="GO:0009244">
    <property type="term" value="P:lipopolysaccharide core region biosynthetic process"/>
    <property type="evidence" value="ECO:0007669"/>
    <property type="project" value="TreeGrafter"/>
</dbReference>
<dbReference type="GO" id="GO:0008713">
    <property type="term" value="F:ADP-heptose-lipopolysaccharide heptosyltransferase activity"/>
    <property type="evidence" value="ECO:0007669"/>
    <property type="project" value="TreeGrafter"/>
</dbReference>
<evidence type="ECO:0000313" key="3">
    <source>
        <dbReference type="EMBL" id="PQJ12409.1"/>
    </source>
</evidence>
<dbReference type="PANTHER" id="PTHR30160:SF1">
    <property type="entry name" value="LIPOPOLYSACCHARIDE 1,2-N-ACETYLGLUCOSAMINETRANSFERASE-RELATED"/>
    <property type="match status" value="1"/>
</dbReference>
<keyword evidence="4" id="KW-1185">Reference proteome</keyword>
<organism evidence="3 4">
    <name type="scientific">Flavipsychrobacter stenotrophus</name>
    <dbReference type="NCBI Taxonomy" id="2077091"/>
    <lineage>
        <taxon>Bacteria</taxon>
        <taxon>Pseudomonadati</taxon>
        <taxon>Bacteroidota</taxon>
        <taxon>Chitinophagia</taxon>
        <taxon>Chitinophagales</taxon>
        <taxon>Chitinophagaceae</taxon>
        <taxon>Flavipsychrobacter</taxon>
    </lineage>
</organism>
<keyword evidence="2 3" id="KW-0808">Transferase</keyword>
<evidence type="ECO:0000256" key="2">
    <source>
        <dbReference type="ARBA" id="ARBA00022679"/>
    </source>
</evidence>
<dbReference type="EMBL" id="PPSL01000001">
    <property type="protein sequence ID" value="PQJ12409.1"/>
    <property type="molecule type" value="Genomic_DNA"/>
</dbReference>
<dbReference type="OrthoDB" id="9768048at2"/>
<dbReference type="AlphaFoldDB" id="A0A2S7SZN1"/>
<dbReference type="GO" id="GO:0005829">
    <property type="term" value="C:cytosol"/>
    <property type="evidence" value="ECO:0007669"/>
    <property type="project" value="TreeGrafter"/>
</dbReference>
<name>A0A2S7SZN1_9BACT</name>
<reference evidence="3 4" key="1">
    <citation type="submission" date="2018-01" db="EMBL/GenBank/DDBJ databases">
        <title>A novel member of the phylum Bacteroidetes isolated from glacier ice.</title>
        <authorList>
            <person name="Liu Q."/>
            <person name="Xin Y.-H."/>
        </authorList>
    </citation>
    <scope>NUCLEOTIDE SEQUENCE [LARGE SCALE GENOMIC DNA]</scope>
    <source>
        <strain evidence="3 4">RB1R16</strain>
    </source>
</reference>
<dbReference type="CDD" id="cd03789">
    <property type="entry name" value="GT9_LPS_heptosyltransferase"/>
    <property type="match status" value="1"/>
</dbReference>
<gene>
    <name evidence="3" type="ORF">CJD36_001265</name>
</gene>
<accession>A0A2S7SZN1</accession>
<evidence type="ECO:0000313" key="4">
    <source>
        <dbReference type="Proteomes" id="UP000239872"/>
    </source>
</evidence>
<keyword evidence="1" id="KW-0328">Glycosyltransferase</keyword>
<evidence type="ECO:0000256" key="1">
    <source>
        <dbReference type="ARBA" id="ARBA00022676"/>
    </source>
</evidence>
<dbReference type="Gene3D" id="3.40.50.2000">
    <property type="entry name" value="Glycogen Phosphorylase B"/>
    <property type="match status" value="2"/>
</dbReference>
<sequence>MKVLIIRFSSIGDIVLTTPVVRCLKQQHPEVKVHYLTKAAFQPILAHNPYIDKIHLFSDDLNAAIEELKTEDFDFVIDLHKNLRTTKVKRALDVPSDAYPKLNIQKWLLTNFKLDMMPDKSIVERYFEPAAEIKVHNDGKGLDHFTPESAKLSNDDIPMGHWGGYVGCVIGGSFNTKKLPVEQWKKFCATVPYPVILLGGPEDREEGQLIAEQDLIKIYNSCGKFNLNESAELVKHALVIVSNDTGLMHIAAAYQKPIISLWGNTSPEMGMFPYYGFNNLKDRIAPQSVIIENKSLGCHPCSKIGYNKCPKKHFKCMNDLDMNLVSEKVVKQWNIAVSHNKQSSNTGN</sequence>